<dbReference type="SUPFAM" id="SSF101960">
    <property type="entry name" value="Stabilizer of iron transporter SufD"/>
    <property type="match status" value="1"/>
</dbReference>
<dbReference type="Pfam" id="PF19295">
    <property type="entry name" value="SufBD_N"/>
    <property type="match status" value="1"/>
</dbReference>
<name>A0A0B8R1W9_LACLL</name>
<protein>
    <submittedName>
        <fullName evidence="4">ABC-type transport system</fullName>
    </submittedName>
</protein>
<evidence type="ECO:0000256" key="1">
    <source>
        <dbReference type="ARBA" id="ARBA00043967"/>
    </source>
</evidence>
<comment type="caution">
    <text evidence="4">The sequence shown here is derived from an EMBL/GenBank/DDBJ whole genome shotgun (WGS) entry which is preliminary data.</text>
</comment>
<proteinExistence type="inferred from homology"/>
<dbReference type="InterPro" id="IPR037284">
    <property type="entry name" value="SUF_FeS_clus_asmbl_SufBD_sf"/>
</dbReference>
<dbReference type="AlphaFoldDB" id="A0A0B8R1W9"/>
<organism evidence="4 5">
    <name type="scientific">Lactococcus lactis subsp. lactis</name>
    <name type="common">Streptococcus lactis</name>
    <dbReference type="NCBI Taxonomy" id="1360"/>
    <lineage>
        <taxon>Bacteria</taxon>
        <taxon>Bacillati</taxon>
        <taxon>Bacillota</taxon>
        <taxon>Bacilli</taxon>
        <taxon>Lactobacillales</taxon>
        <taxon>Streptococcaceae</taxon>
        <taxon>Lactococcus</taxon>
    </lineage>
</organism>
<dbReference type="NCBIfam" id="TIGR01981">
    <property type="entry name" value="sufD"/>
    <property type="match status" value="1"/>
</dbReference>
<dbReference type="Proteomes" id="UP000031847">
    <property type="component" value="Unassembled WGS sequence"/>
</dbReference>
<dbReference type="InterPro" id="IPR000825">
    <property type="entry name" value="SUF_FeS_clus_asmbl_SufBD_core"/>
</dbReference>
<evidence type="ECO:0000259" key="3">
    <source>
        <dbReference type="Pfam" id="PF19295"/>
    </source>
</evidence>
<gene>
    <name evidence="4" type="ORF">JCM5805K_2298</name>
</gene>
<dbReference type="Pfam" id="PF01458">
    <property type="entry name" value="SUFBD_core"/>
    <property type="match status" value="1"/>
</dbReference>
<evidence type="ECO:0000313" key="4">
    <source>
        <dbReference type="EMBL" id="GAM81178.1"/>
    </source>
</evidence>
<evidence type="ECO:0000313" key="5">
    <source>
        <dbReference type="Proteomes" id="UP000031847"/>
    </source>
</evidence>
<dbReference type="PANTHER" id="PTHR30508">
    <property type="entry name" value="FES CLUSTER ASSEMBLY PROTEIN SUF"/>
    <property type="match status" value="1"/>
</dbReference>
<feature type="domain" description="SUF system FeS cluster assembly SufBD core" evidence="2">
    <location>
        <begin position="167"/>
        <end position="396"/>
    </location>
</feature>
<reference evidence="4 5" key="1">
    <citation type="submission" date="2015-01" db="EMBL/GenBank/DDBJ databases">
        <title>Lactococcus lactis subsp.lactis JCM 5805 whole genome shotgun sequence.</title>
        <authorList>
            <person name="Fujii T."/>
            <person name="Tomita Y."/>
            <person name="Ikushima S."/>
            <person name="Fujiwara D."/>
        </authorList>
    </citation>
    <scope>NUCLEOTIDE SEQUENCE [LARGE SCALE GENOMIC DNA]</scope>
    <source>
        <strain evidence="4 5">JCM 5805</strain>
    </source>
</reference>
<dbReference type="InterPro" id="IPR045595">
    <property type="entry name" value="SufBD_N"/>
</dbReference>
<accession>A0A0B8R1W9</accession>
<dbReference type="InterPro" id="IPR011542">
    <property type="entry name" value="SUF_FeS_clus_asmbl_SufD"/>
</dbReference>
<sequence length="423" mass="46004">MLILIMNQEILNFSQMHAEPAWLSDLRQKAALEFENLELPNIERVKINRWGLDHLTISENEEIGSVPTFTEIPNHPLLVQVGSQTVMEQMTPNLAEQGVIFTDFNSALTEIPELIEENFGSVVPFNESRLTAANTATFNSGLVLYVPDGVEVLEPIESILMQEGSSEVPFNKRILIIVGKNAKVDYLERLETSGEQSSKVKANIVVEVIAKAGAQVKFAAIDRLGENVTASVVRRGLIGDNATVDWSVGVMNDGNVVADFDSDLKGNGSHSQIKVVGISTGHQTQGIDTRVTNFGLNSVGHILQNGVILDKGTLTFNAIGHIIKGAKNADAQQSSHVLMLSDKGRGDANPILLIDENEVTAGHAASVGQVDEEDLFYLQSRGLDEETAKRLVIRGFLGSVVSEIPVKSVQAEFIETIERKLGM</sequence>
<dbReference type="PANTHER" id="PTHR30508:SF1">
    <property type="entry name" value="UPF0051 PROTEIN ABCI8, CHLOROPLASTIC-RELATED"/>
    <property type="match status" value="1"/>
</dbReference>
<dbReference type="GO" id="GO:0016226">
    <property type="term" value="P:iron-sulfur cluster assembly"/>
    <property type="evidence" value="ECO:0007669"/>
    <property type="project" value="InterPro"/>
</dbReference>
<dbReference type="InterPro" id="IPR055346">
    <property type="entry name" value="Fe-S_cluster_assembly_SufBD"/>
</dbReference>
<dbReference type="EMBL" id="BBSI01000035">
    <property type="protein sequence ID" value="GAM81178.1"/>
    <property type="molecule type" value="Genomic_DNA"/>
</dbReference>
<evidence type="ECO:0000259" key="2">
    <source>
        <dbReference type="Pfam" id="PF01458"/>
    </source>
</evidence>
<comment type="similarity">
    <text evidence="1">Belongs to the iron-sulfur cluster assembly SufBD family.</text>
</comment>
<feature type="domain" description="SUF system FeS cluster assembly SufBD N-terminal" evidence="3">
    <location>
        <begin position="87"/>
        <end position="156"/>
    </location>
</feature>